<sequence length="251" mass="28476">MINYMKSELYRIFHSKGLYIYLIVCNVLMILAALTLCYFDKTENNFPYGNAKFFYTNVITAGLLILVIGASMNMLVNSKQNKALNKISISFDTAVSSIYWGKFIVYILSFSVLSLISTVVTVILGITLFDFDQTALTNYLIALVNMAPILFGGLALAHAINSFKANLAIVIIIISIFYYQSAMILQVLTMISHKFDVIYDNSPTELFNQNFKAFMQESSQFGIHYWLIGVLLGLMFLMVGYLIYRNKEFTD</sequence>
<gene>
    <name evidence="2" type="ORF">BU085_02215</name>
</gene>
<accession>A0A2T4Q342</accession>
<protein>
    <submittedName>
        <fullName evidence="2">Uncharacterized protein</fullName>
    </submittedName>
</protein>
<feature type="transmembrane region" description="Helical" evidence="1">
    <location>
        <begin position="167"/>
        <end position="191"/>
    </location>
</feature>
<keyword evidence="1" id="KW-0812">Transmembrane</keyword>
<evidence type="ECO:0000313" key="3">
    <source>
        <dbReference type="Proteomes" id="UP000240717"/>
    </source>
</evidence>
<dbReference type="Proteomes" id="UP000240717">
    <property type="component" value="Unassembled WGS sequence"/>
</dbReference>
<dbReference type="RefSeq" id="WP_107533076.1">
    <property type="nucleotide sequence ID" value="NZ_PZEV01000004.1"/>
</dbReference>
<feature type="transmembrane region" description="Helical" evidence="1">
    <location>
        <begin position="20"/>
        <end position="41"/>
    </location>
</feature>
<feature type="transmembrane region" description="Helical" evidence="1">
    <location>
        <begin position="53"/>
        <end position="76"/>
    </location>
</feature>
<organism evidence="2 3">
    <name type="scientific">Staphylococcus warneri</name>
    <dbReference type="NCBI Taxonomy" id="1292"/>
    <lineage>
        <taxon>Bacteria</taxon>
        <taxon>Bacillati</taxon>
        <taxon>Bacillota</taxon>
        <taxon>Bacilli</taxon>
        <taxon>Bacillales</taxon>
        <taxon>Staphylococcaceae</taxon>
        <taxon>Staphylococcus</taxon>
    </lineage>
</organism>
<feature type="transmembrane region" description="Helical" evidence="1">
    <location>
        <begin position="223"/>
        <end position="244"/>
    </location>
</feature>
<reference evidence="2 3" key="1">
    <citation type="journal article" date="2016" name="Front. Microbiol.">
        <title>Comprehensive Phylogenetic Analysis of Bovine Non-aureus Staphylococci Species Based on Whole-Genome Sequencing.</title>
        <authorList>
            <person name="Naushad S."/>
            <person name="Barkema H.W."/>
            <person name="Luby C."/>
            <person name="Condas L.A."/>
            <person name="Nobrega D.B."/>
            <person name="Carson D.A."/>
            <person name="De Buck J."/>
        </authorList>
    </citation>
    <scope>NUCLEOTIDE SEQUENCE [LARGE SCALE GENOMIC DNA]</scope>
    <source>
        <strain evidence="2 3">SNUC 2993</strain>
    </source>
</reference>
<name>A0A2T4Q342_STAWA</name>
<evidence type="ECO:0000256" key="1">
    <source>
        <dbReference type="SAM" id="Phobius"/>
    </source>
</evidence>
<dbReference type="EMBL" id="PZEV01000004">
    <property type="protein sequence ID" value="PTI52298.1"/>
    <property type="molecule type" value="Genomic_DNA"/>
</dbReference>
<dbReference type="STRING" id="1194526.A284_00915"/>
<feature type="transmembrane region" description="Helical" evidence="1">
    <location>
        <begin position="139"/>
        <end position="160"/>
    </location>
</feature>
<dbReference type="AlphaFoldDB" id="A0A2T4Q342"/>
<feature type="transmembrane region" description="Helical" evidence="1">
    <location>
        <begin position="103"/>
        <end position="127"/>
    </location>
</feature>
<keyword evidence="1" id="KW-0472">Membrane</keyword>
<keyword evidence="1" id="KW-1133">Transmembrane helix</keyword>
<proteinExistence type="predicted"/>
<evidence type="ECO:0000313" key="2">
    <source>
        <dbReference type="EMBL" id="PTI52298.1"/>
    </source>
</evidence>
<comment type="caution">
    <text evidence="2">The sequence shown here is derived from an EMBL/GenBank/DDBJ whole genome shotgun (WGS) entry which is preliminary data.</text>
</comment>